<evidence type="ECO:0000256" key="6">
    <source>
        <dbReference type="SAM" id="Coils"/>
    </source>
</evidence>
<dbReference type="PROSITE" id="PS50234">
    <property type="entry name" value="VWFA"/>
    <property type="match status" value="1"/>
</dbReference>
<name>A0A812V964_9DINO</name>
<dbReference type="PANTHER" id="PTHR47969">
    <property type="entry name" value="CHROMOSOME-ASSOCIATED KINESIN KIF4A-RELATED"/>
    <property type="match status" value="1"/>
</dbReference>
<dbReference type="SUPFAM" id="SSF53300">
    <property type="entry name" value="vWA-like"/>
    <property type="match status" value="1"/>
</dbReference>
<dbReference type="InterPro" id="IPR036465">
    <property type="entry name" value="vWFA_dom_sf"/>
</dbReference>
<dbReference type="GO" id="GO:0007052">
    <property type="term" value="P:mitotic spindle organization"/>
    <property type="evidence" value="ECO:0007669"/>
    <property type="project" value="TreeGrafter"/>
</dbReference>
<evidence type="ECO:0000256" key="2">
    <source>
        <dbReference type="ARBA" id="ARBA00022490"/>
    </source>
</evidence>
<feature type="compositionally biased region" description="Basic and acidic residues" evidence="7">
    <location>
        <begin position="336"/>
        <end position="348"/>
    </location>
</feature>
<dbReference type="AlphaFoldDB" id="A0A812V964"/>
<evidence type="ECO:0000313" key="10">
    <source>
        <dbReference type="Proteomes" id="UP000604046"/>
    </source>
</evidence>
<dbReference type="GO" id="GO:0051231">
    <property type="term" value="P:spindle elongation"/>
    <property type="evidence" value="ECO:0007669"/>
    <property type="project" value="TreeGrafter"/>
</dbReference>
<dbReference type="Proteomes" id="UP000604046">
    <property type="component" value="Unassembled WGS sequence"/>
</dbReference>
<keyword evidence="2" id="KW-0963">Cytoplasm</keyword>
<feature type="coiled-coil region" evidence="6">
    <location>
        <begin position="587"/>
        <end position="661"/>
    </location>
</feature>
<protein>
    <recommendedName>
        <fullName evidence="8">VWFA domain-containing protein</fullName>
    </recommendedName>
</protein>
<evidence type="ECO:0000256" key="5">
    <source>
        <dbReference type="ARBA" id="ARBA00023054"/>
    </source>
</evidence>
<dbReference type="GO" id="GO:0003777">
    <property type="term" value="F:microtubule motor activity"/>
    <property type="evidence" value="ECO:0007669"/>
    <property type="project" value="InterPro"/>
</dbReference>
<dbReference type="GO" id="GO:0005875">
    <property type="term" value="C:microtubule associated complex"/>
    <property type="evidence" value="ECO:0007669"/>
    <property type="project" value="TreeGrafter"/>
</dbReference>
<gene>
    <name evidence="9" type="ORF">SNAT2548_LOCUS34629</name>
</gene>
<feature type="region of interest" description="Disordered" evidence="7">
    <location>
        <begin position="328"/>
        <end position="348"/>
    </location>
</feature>
<comment type="subcellular location">
    <subcellularLocation>
        <location evidence="1">Cytoplasm</location>
    </subcellularLocation>
</comment>
<dbReference type="GO" id="GO:0005737">
    <property type="term" value="C:cytoplasm"/>
    <property type="evidence" value="ECO:0007669"/>
    <property type="project" value="UniProtKB-SubCell"/>
</dbReference>
<dbReference type="PANTHER" id="PTHR47969:SF15">
    <property type="entry name" value="CHROMOSOME-ASSOCIATED KINESIN KIF4A-RELATED"/>
    <property type="match status" value="1"/>
</dbReference>
<evidence type="ECO:0000256" key="4">
    <source>
        <dbReference type="ARBA" id="ARBA00022840"/>
    </source>
</evidence>
<keyword evidence="5 6" id="KW-0175">Coiled coil</keyword>
<dbReference type="InterPro" id="IPR002035">
    <property type="entry name" value="VWF_A"/>
</dbReference>
<dbReference type="GO" id="GO:0007018">
    <property type="term" value="P:microtubule-based movement"/>
    <property type="evidence" value="ECO:0007669"/>
    <property type="project" value="InterPro"/>
</dbReference>
<evidence type="ECO:0000256" key="3">
    <source>
        <dbReference type="ARBA" id="ARBA00022741"/>
    </source>
</evidence>
<accession>A0A812V964</accession>
<reference evidence="9" key="1">
    <citation type="submission" date="2021-02" db="EMBL/GenBank/DDBJ databases">
        <authorList>
            <person name="Dougan E. K."/>
            <person name="Rhodes N."/>
            <person name="Thang M."/>
            <person name="Chan C."/>
        </authorList>
    </citation>
    <scope>NUCLEOTIDE SEQUENCE</scope>
</reference>
<keyword evidence="4" id="KW-0067">ATP-binding</keyword>
<keyword evidence="3" id="KW-0547">Nucleotide-binding</keyword>
<feature type="domain" description="VWFA" evidence="8">
    <location>
        <begin position="372"/>
        <end position="568"/>
    </location>
</feature>
<keyword evidence="10" id="KW-1185">Reference proteome</keyword>
<dbReference type="CDD" id="cd00198">
    <property type="entry name" value="vWFA"/>
    <property type="match status" value="1"/>
</dbReference>
<dbReference type="GO" id="GO:0005524">
    <property type="term" value="F:ATP binding"/>
    <property type="evidence" value="ECO:0007669"/>
    <property type="project" value="UniProtKB-KW"/>
</dbReference>
<evidence type="ECO:0000313" key="9">
    <source>
        <dbReference type="EMBL" id="CAE7609189.1"/>
    </source>
</evidence>
<dbReference type="Pfam" id="PF00092">
    <property type="entry name" value="VWA"/>
    <property type="match status" value="1"/>
</dbReference>
<sequence length="1064" mass="120720">MASCGEESGTGFLTSMFGHGAAETGQSHEEVLDVSAGEPTAVDAGVLDPSDEEALQFYDAEELKLRVGNLQVVSDGIQALSMRCNDMPKVCQDLQVVEKDVRQAAKHMRSFADEESQRPYGDLLKMIDASDRKRLELVRTALKGGHLCGDLLQAVADLEKRSDRIFDTQGKGSQGSNVKFDSKFIEPEIQRLEDVSKDLRKIRDALCEKPEETHSSQLLAAIQEVKNQIWTSDAFDKSKAVLQKCGGWQTQRKQLQLQRGQEQGLLWVAEAERDCFRERLQQATETCQSIASTLATKRAEHAELQKCESISKRELLAHYQDRQGAVESELQQLKKRKEEEEARSKGPIEECQKKTIQLRRDLLSLDALNINHIIIAVDASYSMKGRRWKHLVRAVERFQKACIAQGSQDKVTLIHFNSTASLMRKVSPITTDLADVLWKHNPSGGTAFEPAWQKIRESSQMEPSFARLFVVFLTDGFANDIEKAAKVAEQVFDDASRAGRSMCTFVVHVDDDCSSARCGSVSELSVDLLSPLVKAGNGGRPCLQACGMEYLLLQAVQTDGLVENFERLASFVNLEKCILEARLGFTTAQERELKDKTLKELHELEEAHKKQVNSLRQYSRQVESTMKTDRGTIGNLFKQMLKDMQTEIDSLESRHRQAQDKVCELTKTVRTLEAQHLHLQKSFESSQEEHDKEIASLKDMSMTQLKELEMLCQEQSYLVRRFGTTDVSAISKQLHDLDRLEAHVARGTLLEEDVSCMVHSIVFFTNSLQQQIKEPLPGGTAKISKAKVVLKKLLEERERKHTGRTEEDWPAFLAYEAEMQKFSIDEVCEPVRQAGITAERVCEVVDLTEQKDISKMKDKLIESVLVKACKVKECDTEEMEEVKDDAARRLERAKDELSKKKDDLKDCRRELNELRRESRQSEEGKKEFEEKEKHFFQLQESVNILAESVKTLEAENKDLAAEEKRMLKDQQALRKKLEPCFRIVCLAVDICREAFLEEVAEEEKAALRSTFESFRTNVYQPMQNFISMTRQVKGIFAETPTIQQLATPSRSTGHRGMMTIQDAE</sequence>
<dbReference type="EMBL" id="CAJNDS010002820">
    <property type="protein sequence ID" value="CAE7609189.1"/>
    <property type="molecule type" value="Genomic_DNA"/>
</dbReference>
<comment type="caution">
    <text evidence="9">The sequence shown here is derived from an EMBL/GenBank/DDBJ whole genome shotgun (WGS) entry which is preliminary data.</text>
</comment>
<proteinExistence type="predicted"/>
<evidence type="ECO:0000259" key="8">
    <source>
        <dbReference type="PROSITE" id="PS50234"/>
    </source>
</evidence>
<feature type="coiled-coil region" evidence="6">
    <location>
        <begin position="876"/>
        <end position="969"/>
    </location>
</feature>
<dbReference type="Gene3D" id="3.40.50.410">
    <property type="entry name" value="von Willebrand factor, type A domain"/>
    <property type="match status" value="1"/>
</dbReference>
<dbReference type="InterPro" id="IPR027640">
    <property type="entry name" value="Kinesin-like_fam"/>
</dbReference>
<evidence type="ECO:0000256" key="1">
    <source>
        <dbReference type="ARBA" id="ARBA00004496"/>
    </source>
</evidence>
<organism evidence="9 10">
    <name type="scientific">Symbiodinium natans</name>
    <dbReference type="NCBI Taxonomy" id="878477"/>
    <lineage>
        <taxon>Eukaryota</taxon>
        <taxon>Sar</taxon>
        <taxon>Alveolata</taxon>
        <taxon>Dinophyceae</taxon>
        <taxon>Suessiales</taxon>
        <taxon>Symbiodiniaceae</taxon>
        <taxon>Symbiodinium</taxon>
    </lineage>
</organism>
<evidence type="ECO:0000256" key="7">
    <source>
        <dbReference type="SAM" id="MobiDB-lite"/>
    </source>
</evidence>